<reference evidence="5" key="1">
    <citation type="submission" date="2021-01" db="EMBL/GenBank/DDBJ databases">
        <title>Caligus Genome Assembly.</title>
        <authorList>
            <person name="Gallardo-Escarate C."/>
        </authorList>
    </citation>
    <scope>NUCLEOTIDE SEQUENCE [LARGE SCALE GENOMIC DNA]</scope>
</reference>
<dbReference type="Pfam" id="PF00085">
    <property type="entry name" value="Thioredoxin"/>
    <property type="match status" value="1"/>
</dbReference>
<dbReference type="InterPro" id="IPR013766">
    <property type="entry name" value="Thioredoxin_domain"/>
</dbReference>
<gene>
    <name evidence="4" type="ORF">FKW44_001920</name>
</gene>
<dbReference type="PANTHER" id="PTHR45672">
    <property type="entry name" value="PROTEIN DISULFIDE-ISOMERASE C17H9.14C-RELATED"/>
    <property type="match status" value="1"/>
</dbReference>
<feature type="domain" description="Thioredoxin" evidence="3">
    <location>
        <begin position="33"/>
        <end position="93"/>
    </location>
</feature>
<dbReference type="EMBL" id="CP045890">
    <property type="protein sequence ID" value="QQP57056.1"/>
    <property type="molecule type" value="Genomic_DNA"/>
</dbReference>
<organism evidence="4 5">
    <name type="scientific">Caligus rogercresseyi</name>
    <name type="common">Sea louse</name>
    <dbReference type="NCBI Taxonomy" id="217165"/>
    <lineage>
        <taxon>Eukaryota</taxon>
        <taxon>Metazoa</taxon>
        <taxon>Ecdysozoa</taxon>
        <taxon>Arthropoda</taxon>
        <taxon>Crustacea</taxon>
        <taxon>Multicrustacea</taxon>
        <taxon>Hexanauplia</taxon>
        <taxon>Copepoda</taxon>
        <taxon>Siphonostomatoida</taxon>
        <taxon>Caligidae</taxon>
        <taxon>Caligus</taxon>
    </lineage>
</organism>
<dbReference type="Proteomes" id="UP000595437">
    <property type="component" value="Chromosome 1"/>
</dbReference>
<dbReference type="AlphaFoldDB" id="A0A7T8KJN8"/>
<dbReference type="GO" id="GO:0005783">
    <property type="term" value="C:endoplasmic reticulum"/>
    <property type="evidence" value="ECO:0007669"/>
    <property type="project" value="TreeGrafter"/>
</dbReference>
<evidence type="ECO:0000259" key="3">
    <source>
        <dbReference type="Pfam" id="PF00085"/>
    </source>
</evidence>
<dbReference type="InterPro" id="IPR051063">
    <property type="entry name" value="PDI"/>
</dbReference>
<dbReference type="PANTHER" id="PTHR45672:SF3">
    <property type="entry name" value="THIOREDOXIN DOMAIN-CONTAINING PROTEIN 5"/>
    <property type="match status" value="1"/>
</dbReference>
<sequence>MDFTLSKDVEGCASELSCLLSLSRGDNDDDLMNKESFEAAKAEGALFVKFFAPWCSHCKRLAPTWSSLADKYAEKDVQIARVDCTIETEFCSRSTKYRGQRDLDSLVKFIETQMGRIEPEKVVPGRGVVWDDIILIHFYEEGESRKIE</sequence>
<keyword evidence="5" id="KW-1185">Reference proteome</keyword>
<protein>
    <recommendedName>
        <fullName evidence="3">Thioredoxin domain-containing protein</fullName>
    </recommendedName>
</protein>
<dbReference type="OrthoDB" id="71336at2759"/>
<dbReference type="GO" id="GO:0003756">
    <property type="term" value="F:protein disulfide isomerase activity"/>
    <property type="evidence" value="ECO:0007669"/>
    <property type="project" value="TreeGrafter"/>
</dbReference>
<name>A0A7T8KJN8_CALRO</name>
<evidence type="ECO:0000313" key="4">
    <source>
        <dbReference type="EMBL" id="QQP57056.1"/>
    </source>
</evidence>
<dbReference type="SUPFAM" id="SSF52833">
    <property type="entry name" value="Thioredoxin-like"/>
    <property type="match status" value="1"/>
</dbReference>
<accession>A0A7T8KJN8</accession>
<keyword evidence="2" id="KW-0732">Signal</keyword>
<proteinExistence type="inferred from homology"/>
<dbReference type="InterPro" id="IPR036249">
    <property type="entry name" value="Thioredoxin-like_sf"/>
</dbReference>
<evidence type="ECO:0000313" key="5">
    <source>
        <dbReference type="Proteomes" id="UP000595437"/>
    </source>
</evidence>
<evidence type="ECO:0000256" key="1">
    <source>
        <dbReference type="ARBA" id="ARBA00006347"/>
    </source>
</evidence>
<evidence type="ECO:0000256" key="2">
    <source>
        <dbReference type="ARBA" id="ARBA00022729"/>
    </source>
</evidence>
<comment type="similarity">
    <text evidence="1">Belongs to the protein disulfide isomerase family.</text>
</comment>
<dbReference type="GO" id="GO:0006457">
    <property type="term" value="P:protein folding"/>
    <property type="evidence" value="ECO:0007669"/>
    <property type="project" value="TreeGrafter"/>
</dbReference>
<dbReference type="Gene3D" id="3.40.30.10">
    <property type="entry name" value="Glutaredoxin"/>
    <property type="match status" value="1"/>
</dbReference>